<dbReference type="RefSeq" id="WP_188734404.1">
    <property type="nucleotide sequence ID" value="NZ_BMLW01000005.1"/>
</dbReference>
<keyword evidence="1" id="KW-0472">Membrane</keyword>
<dbReference type="Proteomes" id="UP000641206">
    <property type="component" value="Unassembled WGS sequence"/>
</dbReference>
<name>A0ABQ2NUR9_9BACI</name>
<gene>
    <name evidence="2" type="ORF">GCM10011346_21320</name>
</gene>
<comment type="caution">
    <text evidence="2">The sequence shown here is derived from an EMBL/GenBank/DDBJ whole genome shotgun (WGS) entry which is preliminary data.</text>
</comment>
<reference evidence="3" key="1">
    <citation type="journal article" date="2019" name="Int. J. Syst. Evol. Microbiol.">
        <title>The Global Catalogue of Microorganisms (GCM) 10K type strain sequencing project: providing services to taxonomists for standard genome sequencing and annotation.</title>
        <authorList>
            <consortium name="The Broad Institute Genomics Platform"/>
            <consortium name="The Broad Institute Genome Sequencing Center for Infectious Disease"/>
            <person name="Wu L."/>
            <person name="Ma J."/>
        </authorList>
    </citation>
    <scope>NUCLEOTIDE SEQUENCE [LARGE SCALE GENOMIC DNA]</scope>
    <source>
        <strain evidence="3">CGMCC 1.7693</strain>
    </source>
</reference>
<feature type="transmembrane region" description="Helical" evidence="1">
    <location>
        <begin position="14"/>
        <end position="39"/>
    </location>
</feature>
<evidence type="ECO:0000313" key="3">
    <source>
        <dbReference type="Proteomes" id="UP000641206"/>
    </source>
</evidence>
<accession>A0ABQ2NUR9</accession>
<evidence type="ECO:0000313" key="2">
    <source>
        <dbReference type="EMBL" id="GGP10992.1"/>
    </source>
</evidence>
<protein>
    <recommendedName>
        <fullName evidence="4">DUF2651 domain-containing protein</fullName>
    </recommendedName>
</protein>
<organism evidence="2 3">
    <name type="scientific">Oceanobacillus neutriphilus</name>
    <dbReference type="NCBI Taxonomy" id="531815"/>
    <lineage>
        <taxon>Bacteria</taxon>
        <taxon>Bacillati</taxon>
        <taxon>Bacillota</taxon>
        <taxon>Bacilli</taxon>
        <taxon>Bacillales</taxon>
        <taxon>Bacillaceae</taxon>
        <taxon>Oceanobacillus</taxon>
    </lineage>
</organism>
<evidence type="ECO:0008006" key="4">
    <source>
        <dbReference type="Google" id="ProtNLM"/>
    </source>
</evidence>
<feature type="transmembrane region" description="Helical" evidence="1">
    <location>
        <begin position="69"/>
        <end position="89"/>
    </location>
</feature>
<keyword evidence="1" id="KW-1133">Transmembrane helix</keyword>
<feature type="transmembrane region" description="Helical" evidence="1">
    <location>
        <begin position="46"/>
        <end position="63"/>
    </location>
</feature>
<sequence>MLFASSSTVTSNEILIFISLFIILIVSCFLAFAILTSLFINDRKKAYYFIVYMAFGVIFSLIASFRYHAAIGIITLAVYIIFILAFYLWTKRKNSK</sequence>
<keyword evidence="1" id="KW-0812">Transmembrane</keyword>
<dbReference type="EMBL" id="BMLW01000005">
    <property type="protein sequence ID" value="GGP10992.1"/>
    <property type="molecule type" value="Genomic_DNA"/>
</dbReference>
<proteinExistence type="predicted"/>
<evidence type="ECO:0000256" key="1">
    <source>
        <dbReference type="SAM" id="Phobius"/>
    </source>
</evidence>
<keyword evidence="3" id="KW-1185">Reference proteome</keyword>